<protein>
    <recommendedName>
        <fullName evidence="3">Late embryogenesis abundant protein LEA-2 subgroup domain-containing protein</fullName>
    </recommendedName>
</protein>
<dbReference type="RefSeq" id="WP_205188709.1">
    <property type="nucleotide sequence ID" value="NZ_JAFBFC010000008.1"/>
</dbReference>
<evidence type="ECO:0008006" key="3">
    <source>
        <dbReference type="Google" id="ProtNLM"/>
    </source>
</evidence>
<accession>A0ABS2QZ00</accession>
<evidence type="ECO:0000313" key="2">
    <source>
        <dbReference type="Proteomes" id="UP000809829"/>
    </source>
</evidence>
<gene>
    <name evidence="1" type="ORF">JOC83_003568</name>
</gene>
<keyword evidence="2" id="KW-1185">Reference proteome</keyword>
<evidence type="ECO:0000313" key="1">
    <source>
        <dbReference type="EMBL" id="MBM7704709.1"/>
    </source>
</evidence>
<reference evidence="1 2" key="1">
    <citation type="submission" date="2021-01" db="EMBL/GenBank/DDBJ databases">
        <title>Genomic Encyclopedia of Type Strains, Phase IV (KMG-IV): sequencing the most valuable type-strain genomes for metagenomic binning, comparative biology and taxonomic classification.</title>
        <authorList>
            <person name="Goeker M."/>
        </authorList>
    </citation>
    <scope>NUCLEOTIDE SEQUENCE [LARGE SCALE GENOMIC DNA]</scope>
    <source>
        <strain evidence="1 2">DSM 104297</strain>
    </source>
</reference>
<name>A0ABS2QZ00_9BACI</name>
<comment type="caution">
    <text evidence="1">The sequence shown here is derived from an EMBL/GenBank/DDBJ whole genome shotgun (WGS) entry which is preliminary data.</text>
</comment>
<sequence>MATTSLFVYALFSARQQTEATFSIGSSAYFFYVLNSTDTKQPNDRLKNISTGMNETLQIDLGNLSSVLDAYRPVNDVFTITNKTSRLRTLELEVEDQTRPALSLVGISYIVNVPANVAISSRMTESITVTSQFLPLLKVGGTYTGNIVIRDTEEGIVFRVPIRVFIILV</sequence>
<dbReference type="EMBL" id="JAFBFC010000008">
    <property type="protein sequence ID" value="MBM7704709.1"/>
    <property type="molecule type" value="Genomic_DNA"/>
</dbReference>
<proteinExistence type="predicted"/>
<organism evidence="1 2">
    <name type="scientific">Priestia iocasae</name>
    <dbReference type="NCBI Taxonomy" id="2291674"/>
    <lineage>
        <taxon>Bacteria</taxon>
        <taxon>Bacillati</taxon>
        <taxon>Bacillota</taxon>
        <taxon>Bacilli</taxon>
        <taxon>Bacillales</taxon>
        <taxon>Bacillaceae</taxon>
        <taxon>Priestia</taxon>
    </lineage>
</organism>
<dbReference type="Proteomes" id="UP000809829">
    <property type="component" value="Unassembled WGS sequence"/>
</dbReference>